<evidence type="ECO:0000256" key="6">
    <source>
        <dbReference type="RuleBase" id="RU003829"/>
    </source>
</evidence>
<dbReference type="FunFam" id="1.20.1310.10:FF:000002">
    <property type="entry name" value="cullin-3 isoform X1"/>
    <property type="match status" value="1"/>
</dbReference>
<dbReference type="AlphaFoldDB" id="A0A2G5V7W3"/>
<dbReference type="InterPro" id="IPR001373">
    <property type="entry name" value="Cullin_N"/>
</dbReference>
<dbReference type="Gene3D" id="1.20.1310.10">
    <property type="entry name" value="Cullin Repeats"/>
    <property type="match status" value="2"/>
</dbReference>
<dbReference type="FunFam" id="1.10.10.10:FF:000091">
    <property type="entry name" value="Cullin 3"/>
    <property type="match status" value="1"/>
</dbReference>
<dbReference type="InterPro" id="IPR045093">
    <property type="entry name" value="Cullin"/>
</dbReference>
<name>A0A2G5V7W3_9PELO</name>
<keyword evidence="2" id="KW-1017">Isopeptide bond</keyword>
<dbReference type="EMBL" id="PDUG01000002">
    <property type="protein sequence ID" value="PIC47868.1"/>
    <property type="molecule type" value="Genomic_DNA"/>
</dbReference>
<protein>
    <recommendedName>
        <fullName evidence="8">Cullin family profile domain-containing protein</fullName>
    </recommendedName>
</protein>
<dbReference type="InterPro" id="IPR036317">
    <property type="entry name" value="Cullin_homology_sf"/>
</dbReference>
<evidence type="ECO:0000313" key="9">
    <source>
        <dbReference type="EMBL" id="PIC47868.1"/>
    </source>
</evidence>
<keyword evidence="3" id="KW-0833">Ubl conjugation pathway</keyword>
<dbReference type="Gene3D" id="1.10.10.10">
    <property type="entry name" value="Winged helix-like DNA-binding domain superfamily/Winged helix DNA-binding domain"/>
    <property type="match status" value="1"/>
</dbReference>
<reference evidence="10" key="1">
    <citation type="submission" date="2017-10" db="EMBL/GenBank/DDBJ databases">
        <title>Rapid genome shrinkage in a self-fertile nematode reveals novel sperm competition proteins.</title>
        <authorList>
            <person name="Yin D."/>
            <person name="Schwarz E.M."/>
            <person name="Thomas C.G."/>
            <person name="Felde R.L."/>
            <person name="Korf I.F."/>
            <person name="Cutter A.D."/>
            <person name="Schartner C.M."/>
            <person name="Ralston E.J."/>
            <person name="Meyer B.J."/>
            <person name="Haag E.S."/>
        </authorList>
    </citation>
    <scope>NUCLEOTIDE SEQUENCE [LARGE SCALE GENOMIC DNA]</scope>
    <source>
        <strain evidence="10">JU1422</strain>
    </source>
</reference>
<dbReference type="OrthoDB" id="27073at2759"/>
<feature type="region of interest" description="Disordered" evidence="7">
    <location>
        <begin position="285"/>
        <end position="305"/>
    </location>
</feature>
<dbReference type="SUPFAM" id="SSF74788">
    <property type="entry name" value="Cullin repeat-like"/>
    <property type="match status" value="1"/>
</dbReference>
<dbReference type="STRING" id="1611254.A0A2G5V7W3"/>
<dbReference type="InterPro" id="IPR016158">
    <property type="entry name" value="Cullin_homology"/>
</dbReference>
<dbReference type="InterPro" id="IPR036388">
    <property type="entry name" value="WH-like_DNA-bd_sf"/>
</dbReference>
<dbReference type="Gene3D" id="3.30.230.130">
    <property type="entry name" value="Cullin, Chain C, Domain 2"/>
    <property type="match status" value="1"/>
</dbReference>
<evidence type="ECO:0000256" key="4">
    <source>
        <dbReference type="ARBA" id="ARBA00022843"/>
    </source>
</evidence>
<evidence type="ECO:0000259" key="8">
    <source>
        <dbReference type="PROSITE" id="PS50069"/>
    </source>
</evidence>
<keyword evidence="4" id="KW-0832">Ubl conjugation</keyword>
<proteinExistence type="inferred from homology"/>
<dbReference type="InterPro" id="IPR016159">
    <property type="entry name" value="Cullin_repeat-like_dom_sf"/>
</dbReference>
<gene>
    <name evidence="9" type="primary">Cnig_chr_II.g7057</name>
    <name evidence="9" type="ORF">B9Z55_007057</name>
</gene>
<dbReference type="InterPro" id="IPR036390">
    <property type="entry name" value="WH_DNA-bd_sf"/>
</dbReference>
<sequence>MLNGGPPEGRTLPPRLVRRLDSARPLLGLAALPVIYLTETGKNIVKNEDLLKAPIQFVNELLQLQDHFSSLLTTAFDNDREFKKLFQHDFETFLNSNRQSPEFLAHYMDDILRSGLKCVSDAEMDDKLDNVMVLFRCLHEKDVFEKYFKQYLAKRLLLDKSSSDDVEKALLAKLKTECGCQFTQKLENMFRDKELWLNLANSFRDWLEGPQWQKLTPDISVRVLTAGVWPTVQCTLVVLPPELAMAYDVFTAFYTEKHTGRKLTINTLLGNADIKATFYPPPKSLQSNYENGPGPSNAGGEPKEINPENKILQVTTHQMIILLQFNYHKVISCQQLLDNLKIPEKELKRCLYSLALSKSSQRILTRKGSKGRDMIDMSDEFVVNDNFQSKLTRVKVKMVSGKVESEPEIKETRQKVEDDRKLEVEAAIVRTMKTRKRLSHNDLVTEVTEQLRHRFIPSPTIIKQRIEMLIEREFLQRDEQDHRSYSYMA</sequence>
<dbReference type="Proteomes" id="UP000230233">
    <property type="component" value="Chromosome II"/>
</dbReference>
<dbReference type="SUPFAM" id="SSF75632">
    <property type="entry name" value="Cullin homology domain"/>
    <property type="match status" value="1"/>
</dbReference>
<dbReference type="Pfam" id="PF10557">
    <property type="entry name" value="Cullin_Nedd8"/>
    <property type="match status" value="1"/>
</dbReference>
<comment type="caution">
    <text evidence="9">The sequence shown here is derived from an EMBL/GenBank/DDBJ whole genome shotgun (WGS) entry which is preliminary data.</text>
</comment>
<dbReference type="GO" id="GO:0031625">
    <property type="term" value="F:ubiquitin protein ligase binding"/>
    <property type="evidence" value="ECO:0007669"/>
    <property type="project" value="InterPro"/>
</dbReference>
<comment type="similarity">
    <text evidence="1 5 6">Belongs to the cullin family.</text>
</comment>
<dbReference type="Pfam" id="PF26557">
    <property type="entry name" value="Cullin_AB"/>
    <property type="match status" value="1"/>
</dbReference>
<dbReference type="PANTHER" id="PTHR11932">
    <property type="entry name" value="CULLIN"/>
    <property type="match status" value="1"/>
</dbReference>
<dbReference type="PROSITE" id="PS50069">
    <property type="entry name" value="CULLIN_2"/>
    <property type="match status" value="1"/>
</dbReference>
<accession>A0A2G5V7W3</accession>
<evidence type="ECO:0000256" key="7">
    <source>
        <dbReference type="SAM" id="MobiDB-lite"/>
    </source>
</evidence>
<dbReference type="GO" id="GO:0006511">
    <property type="term" value="P:ubiquitin-dependent protein catabolic process"/>
    <property type="evidence" value="ECO:0007669"/>
    <property type="project" value="InterPro"/>
</dbReference>
<evidence type="ECO:0000313" key="10">
    <source>
        <dbReference type="Proteomes" id="UP000230233"/>
    </source>
</evidence>
<dbReference type="SMART" id="SM00884">
    <property type="entry name" value="Cullin_Nedd8"/>
    <property type="match status" value="1"/>
</dbReference>
<evidence type="ECO:0000256" key="3">
    <source>
        <dbReference type="ARBA" id="ARBA00022786"/>
    </source>
</evidence>
<dbReference type="SUPFAM" id="SSF46785">
    <property type="entry name" value="Winged helix' DNA-binding domain"/>
    <property type="match status" value="1"/>
</dbReference>
<evidence type="ECO:0000256" key="5">
    <source>
        <dbReference type="PROSITE-ProRule" id="PRU00330"/>
    </source>
</evidence>
<evidence type="ECO:0000256" key="1">
    <source>
        <dbReference type="ARBA" id="ARBA00006019"/>
    </source>
</evidence>
<dbReference type="SMART" id="SM00182">
    <property type="entry name" value="CULLIN"/>
    <property type="match status" value="1"/>
</dbReference>
<dbReference type="InterPro" id="IPR059120">
    <property type="entry name" value="Cullin-like_AB"/>
</dbReference>
<organism evidence="9 10">
    <name type="scientific">Caenorhabditis nigoni</name>
    <dbReference type="NCBI Taxonomy" id="1611254"/>
    <lineage>
        <taxon>Eukaryota</taxon>
        <taxon>Metazoa</taxon>
        <taxon>Ecdysozoa</taxon>
        <taxon>Nematoda</taxon>
        <taxon>Chromadorea</taxon>
        <taxon>Rhabditida</taxon>
        <taxon>Rhabditina</taxon>
        <taxon>Rhabditomorpha</taxon>
        <taxon>Rhabditoidea</taxon>
        <taxon>Rhabditidae</taxon>
        <taxon>Peloderinae</taxon>
        <taxon>Caenorhabditis</taxon>
    </lineage>
</organism>
<dbReference type="InterPro" id="IPR019559">
    <property type="entry name" value="Cullin_neddylation_domain"/>
</dbReference>
<keyword evidence="10" id="KW-1185">Reference proteome</keyword>
<dbReference type="FunFam" id="3.30.230.130:FF:000017">
    <property type="entry name" value="Cullin-3"/>
    <property type="match status" value="1"/>
</dbReference>
<dbReference type="Pfam" id="PF00888">
    <property type="entry name" value="Cullin"/>
    <property type="match status" value="1"/>
</dbReference>
<feature type="domain" description="Cullin family profile" evidence="8">
    <location>
        <begin position="99"/>
        <end position="355"/>
    </location>
</feature>
<evidence type="ECO:0000256" key="2">
    <source>
        <dbReference type="ARBA" id="ARBA00022499"/>
    </source>
</evidence>